<feature type="compositionally biased region" description="Basic residues" evidence="1">
    <location>
        <begin position="394"/>
        <end position="406"/>
    </location>
</feature>
<evidence type="ECO:0000256" key="1">
    <source>
        <dbReference type="SAM" id="MobiDB-lite"/>
    </source>
</evidence>
<feature type="compositionally biased region" description="Polar residues" evidence="1">
    <location>
        <begin position="836"/>
        <end position="849"/>
    </location>
</feature>
<feature type="compositionally biased region" description="Low complexity" evidence="1">
    <location>
        <begin position="1138"/>
        <end position="1182"/>
    </location>
</feature>
<feature type="region of interest" description="Disordered" evidence="1">
    <location>
        <begin position="198"/>
        <end position="437"/>
    </location>
</feature>
<evidence type="ECO:0000313" key="3">
    <source>
        <dbReference type="EMBL" id="KAJ7098769.1"/>
    </source>
</evidence>
<feature type="compositionally biased region" description="Low complexity" evidence="1">
    <location>
        <begin position="1245"/>
        <end position="1287"/>
    </location>
</feature>
<feature type="compositionally biased region" description="Low complexity" evidence="1">
    <location>
        <begin position="714"/>
        <end position="733"/>
    </location>
</feature>
<keyword evidence="4" id="KW-1185">Reference proteome</keyword>
<feature type="compositionally biased region" description="Low complexity" evidence="1">
    <location>
        <begin position="1036"/>
        <end position="1049"/>
    </location>
</feature>
<dbReference type="EMBL" id="JARJCN010000008">
    <property type="protein sequence ID" value="KAJ7098769.1"/>
    <property type="molecule type" value="Genomic_DNA"/>
</dbReference>
<feature type="compositionally biased region" description="Basic and acidic residues" evidence="1">
    <location>
        <begin position="227"/>
        <end position="236"/>
    </location>
</feature>
<proteinExistence type="predicted"/>
<feature type="compositionally biased region" description="Low complexity" evidence="1">
    <location>
        <begin position="850"/>
        <end position="866"/>
    </location>
</feature>
<sequence length="1287" mass="133943">MDYESSDILGSSYLPIRDPAAAKWPGFSKTAFFLSLLLAAYVGAVRAWAVLLKWREKSYRLSMRRRHGIPDNDHRPFNVAYAAVLRARREEEVANNRVHRVDVDQLYAEADQHAASVESNFRQRNQYRNGEPAWPSSTSSLPGRFNPLAADTRYTTASGLPSSSSHVPNFADRYNPHPAPVPPVVRFADEIEDTSLPRRSSLFNLNSSPPKHQKRALEDHEIESDGEIPKKTRVEGEEFIDGDEDAEWLPRQKQNRGEKRVMREDDLDEEADVGPPGRPTRGKRARKVSLEKPDVFMASDDNADDMDVDDEGQRRDNRPTTRGKKRDAGSTFKDEEEEQEGGDSAQKARRKRRTVGKRKSDAAAQPSRGQKRDRDADEEGSEGEGGASATPVRGSRKTKKRGKKSKEVREDEEEERSVDEGSASKGKGRPIGEQWESNGVLYKMGANGQRLRQALVKKAARRFNMPLDSQHPDKNANLEVCIETWLTEDEYNDFKARHLLAWQDSPKGTQEPESVAGVPADAPEPPATPTPTVAKGKNLLWDSPASPFPVFAPSPAEKEQFRPKAHFRQSIASDLGGVRVNPFEKVNPLHFGAELVKGGVRSNGRRVVAVRETLAAPGLADSTNSIAAQAPLIRRTFSKWEKQDLEAKAMMKMREANQAKVKEKELKEKLERDKKDREAAAAAAAAAPIPTFSITKPAEPAKSPLSFAPPTPSAAPSSGNSLAPAAAAAAVPTPAAPPAAGPPKLSFGPPPTSDKPPQSAQNPNPFAPPTSTAPTPNLFAPSTSTAPTPNPFASSAPAAAPPSNPFAKTSSSNPTPAPAPASATPNPFAPPSSTPVNASTPAGASSTPTFSFAPQASSAGGSAPAATNTRQIAGRKPSQAPPGSSTGPTFSFAPPAQTQNQAPASGQSEGGQSLLSRMGGVAKPAETAAPAAAPAPPTFSFKPAEQKSAFAAPAQPAQSAFSFKPADQAGSKTASVFAPAQQQQQQQQPQQQQKQPQQAPAPTDAPKFSFAFGGKPAAPSPVTPSSLTGALGSTDPKPVSSTPPTFSFAPPKPAEQASTTPAGTPNFGFGAAKTGQSAFASPTPAAGATEQKPSVFGSSSGFGGFGAGATKSAFGGGGAFGSKPAEDTTKTAPASAFGTGAPASNSGAPASTPASAPAFSFAFGGANNTSSTPATSSATPNPFGAKPSAFGANNDTSSTSAASSTPPNPFGVKASAFGGSSIFGKPAEASTTPQGSPFGAAAATSAFGKPAAGSAFGAPAAAASSPFGTSSAASGSTPSAFGFGQPK</sequence>
<evidence type="ECO:0000313" key="4">
    <source>
        <dbReference type="Proteomes" id="UP001222325"/>
    </source>
</evidence>
<feature type="compositionally biased region" description="Low complexity" evidence="1">
    <location>
        <begin position="978"/>
        <end position="1002"/>
    </location>
</feature>
<feature type="compositionally biased region" description="Low complexity" evidence="1">
    <location>
        <begin position="1192"/>
        <end position="1205"/>
    </location>
</feature>
<feature type="transmembrane region" description="Helical" evidence="2">
    <location>
        <begin position="32"/>
        <end position="54"/>
    </location>
</feature>
<feature type="compositionally biased region" description="Acidic residues" evidence="1">
    <location>
        <begin position="237"/>
        <end position="247"/>
    </location>
</feature>
<reference evidence="3" key="1">
    <citation type="submission" date="2023-03" db="EMBL/GenBank/DDBJ databases">
        <title>Massive genome expansion in bonnet fungi (Mycena s.s.) driven by repeated elements and novel gene families across ecological guilds.</title>
        <authorList>
            <consortium name="Lawrence Berkeley National Laboratory"/>
            <person name="Harder C.B."/>
            <person name="Miyauchi S."/>
            <person name="Viragh M."/>
            <person name="Kuo A."/>
            <person name="Thoen E."/>
            <person name="Andreopoulos B."/>
            <person name="Lu D."/>
            <person name="Skrede I."/>
            <person name="Drula E."/>
            <person name="Henrissat B."/>
            <person name="Morin E."/>
            <person name="Kohler A."/>
            <person name="Barry K."/>
            <person name="LaButti K."/>
            <person name="Morin E."/>
            <person name="Salamov A."/>
            <person name="Lipzen A."/>
            <person name="Mereny Z."/>
            <person name="Hegedus B."/>
            <person name="Baldrian P."/>
            <person name="Stursova M."/>
            <person name="Weitz H."/>
            <person name="Taylor A."/>
            <person name="Grigoriev I.V."/>
            <person name="Nagy L.G."/>
            <person name="Martin F."/>
            <person name="Kauserud H."/>
        </authorList>
    </citation>
    <scope>NUCLEOTIDE SEQUENCE</scope>
    <source>
        <strain evidence="3">CBHHK173m</strain>
    </source>
</reference>
<name>A0AAD6UJG7_9AGAR</name>
<keyword evidence="2" id="KW-1133">Transmembrane helix</keyword>
<feature type="compositionally biased region" description="Low complexity" evidence="1">
    <location>
        <begin position="805"/>
        <end position="826"/>
    </location>
</feature>
<keyword evidence="2" id="KW-0472">Membrane</keyword>
<comment type="caution">
    <text evidence="3">The sequence shown here is derived from an EMBL/GenBank/DDBJ whole genome shotgun (WGS) entry which is preliminary data.</text>
</comment>
<evidence type="ECO:0000256" key="2">
    <source>
        <dbReference type="SAM" id="Phobius"/>
    </source>
</evidence>
<protein>
    <submittedName>
        <fullName evidence="3">Uncharacterized protein</fullName>
    </submittedName>
</protein>
<feature type="compositionally biased region" description="Basic residues" evidence="1">
    <location>
        <begin position="347"/>
        <end position="357"/>
    </location>
</feature>
<feature type="region of interest" description="Disordered" evidence="1">
    <location>
        <begin position="505"/>
        <end position="535"/>
    </location>
</feature>
<gene>
    <name evidence="3" type="ORF">B0H15DRAFT_590025</name>
</gene>
<feature type="region of interest" description="Disordered" evidence="1">
    <location>
        <begin position="656"/>
        <end position="1101"/>
    </location>
</feature>
<feature type="region of interest" description="Disordered" evidence="1">
    <location>
        <begin position="1113"/>
        <end position="1287"/>
    </location>
</feature>
<feature type="compositionally biased region" description="Polar residues" evidence="1">
    <location>
        <begin position="198"/>
        <end position="210"/>
    </location>
</feature>
<accession>A0AAD6UJG7</accession>
<keyword evidence="2" id="KW-0812">Transmembrane</keyword>
<feature type="compositionally biased region" description="Low complexity" evidence="1">
    <location>
        <begin position="893"/>
        <end position="963"/>
    </location>
</feature>
<dbReference type="Proteomes" id="UP001222325">
    <property type="component" value="Unassembled WGS sequence"/>
</dbReference>
<organism evidence="3 4">
    <name type="scientific">Mycena belliarum</name>
    <dbReference type="NCBI Taxonomy" id="1033014"/>
    <lineage>
        <taxon>Eukaryota</taxon>
        <taxon>Fungi</taxon>
        <taxon>Dikarya</taxon>
        <taxon>Basidiomycota</taxon>
        <taxon>Agaricomycotina</taxon>
        <taxon>Agaricomycetes</taxon>
        <taxon>Agaricomycetidae</taxon>
        <taxon>Agaricales</taxon>
        <taxon>Marasmiineae</taxon>
        <taxon>Mycenaceae</taxon>
        <taxon>Mycena</taxon>
    </lineage>
</organism>
<feature type="compositionally biased region" description="Low complexity" evidence="1">
    <location>
        <begin position="769"/>
        <end position="798"/>
    </location>
</feature>
<feature type="compositionally biased region" description="Basic and acidic residues" evidence="1">
    <location>
        <begin position="255"/>
        <end position="264"/>
    </location>
</feature>
<feature type="compositionally biased region" description="Acidic residues" evidence="1">
    <location>
        <begin position="301"/>
        <end position="310"/>
    </location>
</feature>
<feature type="compositionally biased region" description="Basic and acidic residues" evidence="1">
    <location>
        <begin position="656"/>
        <end position="679"/>
    </location>
</feature>